<dbReference type="UniPathway" id="UPA00070">
    <property type="reaction ID" value="UER00119"/>
</dbReference>
<keyword evidence="11" id="KW-0665">Pyrimidine biosynthesis</keyword>
<feature type="active site" description="For OMPdecase activity" evidence="14">
    <location>
        <position position="309"/>
    </location>
</feature>
<name>A0A8D8QUL1_9HEMI</name>
<evidence type="ECO:0000256" key="8">
    <source>
        <dbReference type="ARBA" id="ARBA00022676"/>
    </source>
</evidence>
<evidence type="ECO:0000256" key="10">
    <source>
        <dbReference type="ARBA" id="ARBA00022793"/>
    </source>
</evidence>
<dbReference type="NCBIfam" id="TIGR00336">
    <property type="entry name" value="pyrE"/>
    <property type="match status" value="1"/>
</dbReference>
<dbReference type="GO" id="GO:0044205">
    <property type="term" value="P:'de novo' UMP biosynthetic process"/>
    <property type="evidence" value="ECO:0007669"/>
    <property type="project" value="UniProtKB-UniPathway"/>
</dbReference>
<feature type="binding site" evidence="15">
    <location>
        <position position="446"/>
    </location>
    <ligand>
        <name>substrate</name>
    </ligand>
</feature>
<evidence type="ECO:0000256" key="12">
    <source>
        <dbReference type="ARBA" id="ARBA00023239"/>
    </source>
</evidence>
<feature type="binding site" evidence="15">
    <location>
        <position position="425"/>
    </location>
    <ligand>
        <name>substrate</name>
    </ligand>
</feature>
<dbReference type="InterPro" id="IPR023031">
    <property type="entry name" value="OPRT"/>
</dbReference>
<dbReference type="NCBIfam" id="TIGR01740">
    <property type="entry name" value="pyrF"/>
    <property type="match status" value="1"/>
</dbReference>
<keyword evidence="12" id="KW-0456">Lyase</keyword>
<evidence type="ECO:0000256" key="13">
    <source>
        <dbReference type="ARBA" id="ARBA00023268"/>
    </source>
</evidence>
<dbReference type="Pfam" id="PF00156">
    <property type="entry name" value="Pribosyltran"/>
    <property type="match status" value="1"/>
</dbReference>
<evidence type="ECO:0000256" key="5">
    <source>
        <dbReference type="ARBA" id="ARBA00011971"/>
    </source>
</evidence>
<reference evidence="17" key="1">
    <citation type="submission" date="2021-05" db="EMBL/GenBank/DDBJ databases">
        <authorList>
            <person name="Alioto T."/>
            <person name="Alioto T."/>
            <person name="Gomez Garrido J."/>
        </authorList>
    </citation>
    <scope>NUCLEOTIDE SEQUENCE</scope>
</reference>
<evidence type="ECO:0000256" key="4">
    <source>
        <dbReference type="ARBA" id="ARBA00009769"/>
    </source>
</evidence>
<dbReference type="Gene3D" id="3.20.20.70">
    <property type="entry name" value="Aldolase class I"/>
    <property type="match status" value="1"/>
</dbReference>
<dbReference type="PANTHER" id="PTHR19278">
    <property type="entry name" value="OROTATE PHOSPHORIBOSYLTRANSFERASE"/>
    <property type="match status" value="1"/>
</dbReference>
<feature type="binding site" evidence="15">
    <location>
        <position position="276"/>
    </location>
    <ligand>
        <name>substrate</name>
    </ligand>
</feature>
<feature type="active site" description="For OMPdecase activity" evidence="14">
    <location>
        <position position="312"/>
    </location>
</feature>
<dbReference type="InterPro" id="IPR018089">
    <property type="entry name" value="OMPdecase_AS"/>
</dbReference>
<keyword evidence="8" id="KW-0328">Glycosyltransferase</keyword>
<proteinExistence type="inferred from homology"/>
<evidence type="ECO:0000256" key="2">
    <source>
        <dbReference type="ARBA" id="ARBA00004889"/>
    </source>
</evidence>
<dbReference type="InterPro" id="IPR013785">
    <property type="entry name" value="Aldolase_TIM"/>
</dbReference>
<dbReference type="PROSITE" id="PS00156">
    <property type="entry name" value="OMPDECASE"/>
    <property type="match status" value="1"/>
</dbReference>
<sequence length="474" mass="51999">MSPSQEKLKQLCLELFEIDALKFGDFVTKVGIKTPVYLDLRGIISYPKLMDVLASVINNYFTEHKITGQSICGVPYTALPIATAVSIKYDIPMLIRRKDVKTYGTKKLIEGIYQKGDKCIIVEDVVTSGSSILETITDLKSVGIVVTDILTIVDREQGGRQTLKDLGYTLHSLYTLTSIMSILFEANKVKQDVVESVRNYLTDNQVQAKCNNAQEDSRLSSPLESRLSQAKCPLTTDLINIILKKKSNVCIALDVTSSKELLSLAKQLGPHIALLKTHSDAVTDWSEDVANELVRLSKEMEFLILEDRKLADIGATVGHQFSLIAPWAHLVTVHSIAGPGPLQEIARIAEQRGEKRGVFLIAELSCAGNLIDEKYTQATLNLAQSFASITVGLVCQSPSVLSSSSGLLQLTPGIHLSQAGDNKGQQYNSPNEVITLRGADIGVIGRGVTQAPDPLAAVKEYKRLMWEAYEQRLK</sequence>
<evidence type="ECO:0000313" key="17">
    <source>
        <dbReference type="EMBL" id="CAG6638634.1"/>
    </source>
</evidence>
<organism evidence="17">
    <name type="scientific">Cacopsylla melanoneura</name>
    <dbReference type="NCBI Taxonomy" id="428564"/>
    <lineage>
        <taxon>Eukaryota</taxon>
        <taxon>Metazoa</taxon>
        <taxon>Ecdysozoa</taxon>
        <taxon>Arthropoda</taxon>
        <taxon>Hexapoda</taxon>
        <taxon>Insecta</taxon>
        <taxon>Pterygota</taxon>
        <taxon>Neoptera</taxon>
        <taxon>Paraneoptera</taxon>
        <taxon>Hemiptera</taxon>
        <taxon>Sternorrhyncha</taxon>
        <taxon>Psylloidea</taxon>
        <taxon>Psyllidae</taxon>
        <taxon>Psyllinae</taxon>
        <taxon>Cacopsylla</taxon>
    </lineage>
</organism>
<keyword evidence="10" id="KW-0210">Decarboxylase</keyword>
<dbReference type="InterPro" id="IPR014732">
    <property type="entry name" value="OMPdecase"/>
</dbReference>
<evidence type="ECO:0000256" key="15">
    <source>
        <dbReference type="PIRSR" id="PIRSR614732-2"/>
    </source>
</evidence>
<feature type="binding site" evidence="15">
    <location>
        <position position="365"/>
    </location>
    <ligand>
        <name>substrate</name>
    </ligand>
</feature>
<dbReference type="EMBL" id="HBUF01391123">
    <property type="protein sequence ID" value="CAG6733916.1"/>
    <property type="molecule type" value="Transcribed_RNA"/>
</dbReference>
<evidence type="ECO:0000256" key="9">
    <source>
        <dbReference type="ARBA" id="ARBA00022679"/>
    </source>
</evidence>
<dbReference type="Gene3D" id="3.40.50.2020">
    <property type="match status" value="1"/>
</dbReference>
<dbReference type="GO" id="GO:0004590">
    <property type="term" value="F:orotidine-5'-phosphate decarboxylase activity"/>
    <property type="evidence" value="ECO:0007669"/>
    <property type="project" value="UniProtKB-EC"/>
</dbReference>
<dbReference type="PANTHER" id="PTHR19278:SF9">
    <property type="entry name" value="URIDINE 5'-MONOPHOSPHATE SYNTHASE"/>
    <property type="match status" value="1"/>
</dbReference>
<dbReference type="AlphaFoldDB" id="A0A8D8QUL1"/>
<feature type="domain" description="Orotidine 5'-phosphate decarboxylase" evidence="16">
    <location>
        <begin position="248"/>
        <end position="461"/>
    </location>
</feature>
<evidence type="ECO:0000256" key="11">
    <source>
        <dbReference type="ARBA" id="ARBA00022975"/>
    </source>
</evidence>
<dbReference type="InterPro" id="IPR004467">
    <property type="entry name" value="Or_phspho_trans_dom"/>
</dbReference>
<dbReference type="InterPro" id="IPR000836">
    <property type="entry name" value="PRTase_dom"/>
</dbReference>
<evidence type="ECO:0000259" key="16">
    <source>
        <dbReference type="SMART" id="SM00934"/>
    </source>
</evidence>
<dbReference type="SUPFAM" id="SSF53271">
    <property type="entry name" value="PRTase-like"/>
    <property type="match status" value="1"/>
</dbReference>
<comment type="similarity">
    <text evidence="3">In the N-terminal section; belongs to the purine/pyrimidine phosphoribosyltransferase family.</text>
</comment>
<accession>A0A8D8QUL1</accession>
<dbReference type="CDD" id="cd04725">
    <property type="entry name" value="OMP_decarboxylase_like"/>
    <property type="match status" value="1"/>
</dbReference>
<dbReference type="InterPro" id="IPR001754">
    <property type="entry name" value="OMPdeCOase_dom"/>
</dbReference>
<dbReference type="CDD" id="cd06223">
    <property type="entry name" value="PRTases_typeI"/>
    <property type="match status" value="1"/>
</dbReference>
<evidence type="ECO:0000256" key="14">
    <source>
        <dbReference type="PIRSR" id="PIRSR614732-1"/>
    </source>
</evidence>
<dbReference type="SUPFAM" id="SSF51366">
    <property type="entry name" value="Ribulose-phoshate binding barrel"/>
    <property type="match status" value="1"/>
</dbReference>
<comment type="pathway">
    <text evidence="1">Pyrimidine metabolism; UMP biosynthesis via de novo pathway; UMP from orotate: step 2/2.</text>
</comment>
<feature type="active site" description="For OMPdecase activity" evidence="14">
    <location>
        <position position="307"/>
    </location>
</feature>
<keyword evidence="9" id="KW-0808">Transferase</keyword>
<comment type="pathway">
    <text evidence="2">Pyrimidine metabolism; UMP biosynthesis via de novo pathway; UMP from orotate: step 1/2.</text>
</comment>
<dbReference type="GO" id="GO:0004588">
    <property type="term" value="F:orotate phosphoribosyltransferase activity"/>
    <property type="evidence" value="ECO:0007669"/>
    <property type="project" value="UniProtKB-EC"/>
</dbReference>
<evidence type="ECO:0000256" key="3">
    <source>
        <dbReference type="ARBA" id="ARBA00006221"/>
    </source>
</evidence>
<dbReference type="InterPro" id="IPR011060">
    <property type="entry name" value="RibuloseP-bd_barrel"/>
</dbReference>
<evidence type="ECO:0000256" key="6">
    <source>
        <dbReference type="ARBA" id="ARBA00012321"/>
    </source>
</evidence>
<dbReference type="EMBL" id="HBUF01103399">
    <property type="protein sequence ID" value="CAG6638634.1"/>
    <property type="molecule type" value="Transcribed_RNA"/>
</dbReference>
<comment type="similarity">
    <text evidence="4">In the C-terminal section; belongs to the OMP decarboxylase family.</text>
</comment>
<protein>
    <recommendedName>
        <fullName evidence="7">Uridine 5'-monophosphate synthase</fullName>
        <ecNumber evidence="5">2.4.2.10</ecNumber>
        <ecNumber evidence="6">4.1.1.23</ecNumber>
    </recommendedName>
</protein>
<dbReference type="HAMAP" id="MF_01208">
    <property type="entry name" value="PyrE"/>
    <property type="match status" value="1"/>
</dbReference>
<dbReference type="SMART" id="SM00934">
    <property type="entry name" value="OMPdecase"/>
    <property type="match status" value="1"/>
</dbReference>
<evidence type="ECO:0000256" key="1">
    <source>
        <dbReference type="ARBA" id="ARBA00004861"/>
    </source>
</evidence>
<dbReference type="EC" id="2.4.2.10" evidence="5"/>
<dbReference type="EC" id="4.1.1.23" evidence="6"/>
<feature type="binding site" evidence="15">
    <location>
        <position position="254"/>
    </location>
    <ligand>
        <name>substrate</name>
    </ligand>
</feature>
<dbReference type="FunFam" id="3.40.50.2020:FF:000025">
    <property type="entry name" value="Uridine monophosphate synthetase"/>
    <property type="match status" value="1"/>
</dbReference>
<dbReference type="InterPro" id="IPR029057">
    <property type="entry name" value="PRTase-like"/>
</dbReference>
<feature type="binding site" evidence="15">
    <location>
        <position position="445"/>
    </location>
    <ligand>
        <name>substrate</name>
    </ligand>
</feature>
<dbReference type="GO" id="GO:0006207">
    <property type="term" value="P:'de novo' pyrimidine nucleobase biosynthetic process"/>
    <property type="evidence" value="ECO:0007669"/>
    <property type="project" value="InterPro"/>
</dbReference>
<evidence type="ECO:0000256" key="7">
    <source>
        <dbReference type="ARBA" id="ARBA00015047"/>
    </source>
</evidence>
<keyword evidence="13" id="KW-0511">Multifunctional enzyme</keyword>
<dbReference type="Pfam" id="PF00215">
    <property type="entry name" value="OMPdecase"/>
    <property type="match status" value="1"/>
</dbReference>